<comment type="subcellular location">
    <subcellularLocation>
        <location evidence="1">Membrane</location>
        <topology evidence="1">Multi-pass membrane protein</topology>
    </subcellularLocation>
</comment>
<keyword evidence="9" id="KW-0406">Ion transport</keyword>
<reference evidence="15" key="1">
    <citation type="submission" date="2011-06" db="EMBL/GenBank/DDBJ databases">
        <title>The complete genome of chromosome of Runella slithyformis DSM 19594.</title>
        <authorList>
            <consortium name="US DOE Joint Genome Institute (JGI-PGF)"/>
            <person name="Lucas S."/>
            <person name="Han J."/>
            <person name="Lapidus A."/>
            <person name="Bruce D."/>
            <person name="Goodwin L."/>
            <person name="Pitluck S."/>
            <person name="Peters L."/>
            <person name="Kyrpides N."/>
            <person name="Mavromatis K."/>
            <person name="Ivanova N."/>
            <person name="Ovchinnikova G."/>
            <person name="Zhang X."/>
            <person name="Misra M."/>
            <person name="Detter J.C."/>
            <person name="Tapia R."/>
            <person name="Han C."/>
            <person name="Land M."/>
            <person name="Hauser L."/>
            <person name="Markowitz V."/>
            <person name="Cheng J.-F."/>
            <person name="Hugenholtz P."/>
            <person name="Woyke T."/>
            <person name="Wu D."/>
            <person name="Tindall B."/>
            <person name="Faehrich R."/>
            <person name="Brambilla E."/>
            <person name="Klenk H.-P."/>
            <person name="Eisen J.A."/>
        </authorList>
    </citation>
    <scope>NUCLEOTIDE SEQUENCE [LARGE SCALE GENOMIC DNA]</scope>
    <source>
        <strain evidence="15">ATCC 29530 / DSM 19594 / LMG 11500 / NCIMB 11436 / LSU 4</strain>
    </source>
</reference>
<keyword evidence="4" id="KW-0633">Potassium transport</keyword>
<evidence type="ECO:0000313" key="15">
    <source>
        <dbReference type="Proteomes" id="UP000000493"/>
    </source>
</evidence>
<accession>A0A7U3ZGH3</accession>
<comment type="similarity">
    <text evidence="2">Belongs to the TMEM175 family.</text>
</comment>
<keyword evidence="6" id="KW-0631">Potassium channel</keyword>
<name>A0A7U3ZGH3_RUNSL</name>
<evidence type="ECO:0000256" key="7">
    <source>
        <dbReference type="ARBA" id="ARBA00022958"/>
    </source>
</evidence>
<feature type="transmembrane region" description="Helical" evidence="13">
    <location>
        <begin position="87"/>
        <end position="109"/>
    </location>
</feature>
<keyword evidence="10 13" id="KW-0472">Membrane</keyword>
<keyword evidence="5 13" id="KW-0812">Transmembrane</keyword>
<evidence type="ECO:0000256" key="10">
    <source>
        <dbReference type="ARBA" id="ARBA00023136"/>
    </source>
</evidence>
<feature type="transmembrane region" description="Helical" evidence="13">
    <location>
        <begin position="44"/>
        <end position="66"/>
    </location>
</feature>
<keyword evidence="15" id="KW-1185">Reference proteome</keyword>
<dbReference type="GO" id="GO:0005267">
    <property type="term" value="F:potassium channel activity"/>
    <property type="evidence" value="ECO:0007669"/>
    <property type="project" value="UniProtKB-KW"/>
</dbReference>
<evidence type="ECO:0000313" key="14">
    <source>
        <dbReference type="EMBL" id="AEI46720.1"/>
    </source>
</evidence>
<protein>
    <recommendedName>
        <fullName evidence="16">DUF1211 domain-containing protein</fullName>
    </recommendedName>
</protein>
<evidence type="ECO:0000256" key="2">
    <source>
        <dbReference type="ARBA" id="ARBA00006920"/>
    </source>
</evidence>
<evidence type="ECO:0000256" key="6">
    <source>
        <dbReference type="ARBA" id="ARBA00022826"/>
    </source>
</evidence>
<dbReference type="EMBL" id="CP002859">
    <property type="protein sequence ID" value="AEI46720.1"/>
    <property type="molecule type" value="Genomic_DNA"/>
</dbReference>
<comment type="catalytic activity">
    <reaction evidence="12">
        <text>K(+)(in) = K(+)(out)</text>
        <dbReference type="Rhea" id="RHEA:29463"/>
        <dbReference type="ChEBI" id="CHEBI:29103"/>
    </reaction>
</comment>
<keyword evidence="7" id="KW-0630">Potassium</keyword>
<evidence type="ECO:0000256" key="8">
    <source>
        <dbReference type="ARBA" id="ARBA00022989"/>
    </source>
</evidence>
<evidence type="ECO:0000256" key="1">
    <source>
        <dbReference type="ARBA" id="ARBA00004141"/>
    </source>
</evidence>
<proteinExistence type="inferred from homology"/>
<reference evidence="14 15" key="2">
    <citation type="journal article" date="2012" name="Stand. Genomic Sci.">
        <title>Complete genome sequence of the aquatic bacterium Runella slithyformis type strain (LSU 4(T)).</title>
        <authorList>
            <person name="Copeland A."/>
            <person name="Zhang X."/>
            <person name="Misra M."/>
            <person name="Lapidus A."/>
            <person name="Nolan M."/>
            <person name="Lucas S."/>
            <person name="Deshpande S."/>
            <person name="Cheng J.F."/>
            <person name="Tapia R."/>
            <person name="Goodwin L.A."/>
            <person name="Pitluck S."/>
            <person name="Liolios K."/>
            <person name="Pagani I."/>
            <person name="Ivanova N."/>
            <person name="Mikhailova N."/>
            <person name="Pati A."/>
            <person name="Chen A."/>
            <person name="Palaniappan K."/>
            <person name="Land M."/>
            <person name="Hauser L."/>
            <person name="Pan C."/>
            <person name="Jeffries C.D."/>
            <person name="Detter J.C."/>
            <person name="Brambilla E.M."/>
            <person name="Rohde M."/>
            <person name="Djao O.D."/>
            <person name="Goker M."/>
            <person name="Sikorski J."/>
            <person name="Tindall B.J."/>
            <person name="Woyke T."/>
            <person name="Bristow J."/>
            <person name="Eisen J.A."/>
            <person name="Markowitz V."/>
            <person name="Hugenholtz P."/>
            <person name="Kyrpides N.C."/>
            <person name="Klenk H.P."/>
            <person name="Mavromatis K."/>
        </authorList>
    </citation>
    <scope>NUCLEOTIDE SEQUENCE [LARGE SCALE GENOMIC DNA]</scope>
    <source>
        <strain evidence="15">ATCC 29530 / DSM 19594 / LMG 11500 / NCIMB 11436 / LSU 4</strain>
    </source>
</reference>
<feature type="transmembrane region" description="Helical" evidence="13">
    <location>
        <begin position="115"/>
        <end position="134"/>
    </location>
</feature>
<dbReference type="KEGG" id="rsi:Runsl_0267"/>
<keyword evidence="11" id="KW-0407">Ion channel</keyword>
<dbReference type="PANTHER" id="PTHR31462">
    <property type="entry name" value="ENDOSOMAL/LYSOSOMAL POTASSIUM CHANNEL TMEM175"/>
    <property type="match status" value="1"/>
</dbReference>
<evidence type="ECO:0000256" key="3">
    <source>
        <dbReference type="ARBA" id="ARBA00022448"/>
    </source>
</evidence>
<evidence type="ECO:0000256" key="9">
    <source>
        <dbReference type="ARBA" id="ARBA00023065"/>
    </source>
</evidence>
<evidence type="ECO:0000256" key="12">
    <source>
        <dbReference type="ARBA" id="ARBA00034430"/>
    </source>
</evidence>
<gene>
    <name evidence="14" type="ordered locus">Runsl_0267</name>
</gene>
<evidence type="ECO:0000256" key="13">
    <source>
        <dbReference type="SAM" id="Phobius"/>
    </source>
</evidence>
<organism evidence="14 15">
    <name type="scientific">Runella slithyformis (strain ATCC 29530 / DSM 19594 / LMG 11500 / NCIMB 11436 / LSU 4)</name>
    <dbReference type="NCBI Taxonomy" id="761193"/>
    <lineage>
        <taxon>Bacteria</taxon>
        <taxon>Pseudomonadati</taxon>
        <taxon>Bacteroidota</taxon>
        <taxon>Cytophagia</taxon>
        <taxon>Cytophagales</taxon>
        <taxon>Spirosomataceae</taxon>
        <taxon>Runella</taxon>
    </lineage>
</organism>
<keyword evidence="3" id="KW-0813">Transport</keyword>
<evidence type="ECO:0008006" key="16">
    <source>
        <dbReference type="Google" id="ProtNLM"/>
    </source>
</evidence>
<dbReference type="Proteomes" id="UP000000493">
    <property type="component" value="Chromosome"/>
</dbReference>
<dbReference type="GO" id="GO:0016020">
    <property type="term" value="C:membrane"/>
    <property type="evidence" value="ECO:0007669"/>
    <property type="project" value="UniProtKB-SubCell"/>
</dbReference>
<evidence type="ECO:0000256" key="5">
    <source>
        <dbReference type="ARBA" id="ARBA00022692"/>
    </source>
</evidence>
<dbReference type="RefSeq" id="WP_013926045.1">
    <property type="nucleotide sequence ID" value="NC_015703.1"/>
</dbReference>
<dbReference type="AlphaFoldDB" id="A0A7U3ZGH3"/>
<feature type="transmembrane region" description="Helical" evidence="13">
    <location>
        <begin position="155"/>
        <end position="185"/>
    </location>
</feature>
<dbReference type="PANTHER" id="PTHR31462:SF5">
    <property type="entry name" value="ENDOSOMAL_LYSOSOMAL PROTON CHANNEL TMEM175"/>
    <property type="match status" value="1"/>
</dbReference>
<dbReference type="InterPro" id="IPR010617">
    <property type="entry name" value="TMEM175-like"/>
</dbReference>
<keyword evidence="8 13" id="KW-1133">Transmembrane helix</keyword>
<dbReference type="GO" id="GO:0015252">
    <property type="term" value="F:proton channel activity"/>
    <property type="evidence" value="ECO:0007669"/>
    <property type="project" value="InterPro"/>
</dbReference>
<evidence type="ECO:0000256" key="11">
    <source>
        <dbReference type="ARBA" id="ARBA00023303"/>
    </source>
</evidence>
<sequence length="191" mass="21477">MLSKNRIEAFSDGVIAIIITIMVFDLKIPELAEHFTDAELHKALWGIVPKLAAYTLSFIVVAIMWLNHHSLFDKIPHSTSKLVWYNAFLLFGMSLIPLPTAFLASHPFLPEASMLYGLVLGFTALGFTFLRAYAQGKAKLISYNQLVQRSNIIGTSLYLLSAPLAFVSVYLSFAIFIGIPLWYFLPDKFQK</sequence>
<feature type="transmembrane region" description="Helical" evidence="13">
    <location>
        <begin position="7"/>
        <end position="24"/>
    </location>
</feature>
<evidence type="ECO:0000256" key="4">
    <source>
        <dbReference type="ARBA" id="ARBA00022538"/>
    </source>
</evidence>
<dbReference type="Pfam" id="PF06736">
    <property type="entry name" value="TMEM175"/>
    <property type="match status" value="1"/>
</dbReference>